<reference evidence="3" key="1">
    <citation type="submission" date="2019-08" db="EMBL/GenBank/DDBJ databases">
        <title>Arthrobacter sp. nov., isolated from plateau pika and Tibetan wild ass.</title>
        <authorList>
            <person name="Ge Y."/>
        </authorList>
    </citation>
    <scope>NUCLEOTIDE SEQUENCE [LARGE SCALE GENOMIC DNA]</scope>
    <source>
        <strain evidence="3">HF-1365</strain>
    </source>
</reference>
<sequence length="112" mass="12596">MSLTLRALLIAAAALVLVFIVRKLRKSQLQVLDSVFWLLLAFGFVLIAVFPQIAYALSRLFGFESPSNLVFLAVIALMVMHDFSTTVKLAQLRDKFNLLVQELALRDDESLQ</sequence>
<dbReference type="Proteomes" id="UP000470010">
    <property type="component" value="Unassembled WGS sequence"/>
</dbReference>
<organism evidence="2 3">
    <name type="scientific">Enorma shizhengliae</name>
    <dbReference type="NCBI Taxonomy" id="2606615"/>
    <lineage>
        <taxon>Bacteria</taxon>
        <taxon>Bacillati</taxon>
        <taxon>Actinomycetota</taxon>
        <taxon>Coriobacteriia</taxon>
        <taxon>Coriobacteriales</taxon>
        <taxon>Coriobacteriaceae</taxon>
        <taxon>Enorma</taxon>
    </lineage>
</organism>
<proteinExistence type="predicted"/>
<dbReference type="RefSeq" id="WP_144688095.1">
    <property type="nucleotide sequence ID" value="NZ_VLLQ01000005.1"/>
</dbReference>
<keyword evidence="3" id="KW-1185">Reference proteome</keyword>
<accession>A0A7K0G8T7</accession>
<evidence type="ECO:0000313" key="2">
    <source>
        <dbReference type="EMBL" id="MRX79800.1"/>
    </source>
</evidence>
<comment type="caution">
    <text evidence="2">The sequence shown here is derived from an EMBL/GenBank/DDBJ whole genome shotgun (WGS) entry which is preliminary data.</text>
</comment>
<evidence type="ECO:0000256" key="1">
    <source>
        <dbReference type="SAM" id="Phobius"/>
    </source>
</evidence>
<dbReference type="InterPro" id="IPR019277">
    <property type="entry name" value="DUF2304"/>
</dbReference>
<dbReference type="EMBL" id="VTFZ01000003">
    <property type="protein sequence ID" value="MRX79800.1"/>
    <property type="molecule type" value="Genomic_DNA"/>
</dbReference>
<dbReference type="AlphaFoldDB" id="A0A7K0G8T7"/>
<feature type="transmembrane region" description="Helical" evidence="1">
    <location>
        <begin position="36"/>
        <end position="57"/>
    </location>
</feature>
<evidence type="ECO:0000313" key="3">
    <source>
        <dbReference type="Proteomes" id="UP000470010"/>
    </source>
</evidence>
<protein>
    <submittedName>
        <fullName evidence="2">DUF2304 family protein</fullName>
    </submittedName>
</protein>
<feature type="transmembrane region" description="Helical" evidence="1">
    <location>
        <begin position="6"/>
        <end position="24"/>
    </location>
</feature>
<keyword evidence="1" id="KW-0812">Transmembrane</keyword>
<gene>
    <name evidence="2" type="ORF">GJE22_04175</name>
</gene>
<name>A0A7K0G8T7_9ACTN</name>
<keyword evidence="1" id="KW-0472">Membrane</keyword>
<keyword evidence="1" id="KW-1133">Transmembrane helix</keyword>
<dbReference type="Pfam" id="PF10066">
    <property type="entry name" value="DUF2304"/>
    <property type="match status" value="1"/>
</dbReference>